<feature type="compositionally biased region" description="Basic and acidic residues" evidence="1">
    <location>
        <begin position="191"/>
        <end position="223"/>
    </location>
</feature>
<evidence type="ECO:0000256" key="1">
    <source>
        <dbReference type="SAM" id="MobiDB-lite"/>
    </source>
</evidence>
<dbReference type="AlphaFoldDB" id="A0A7J0H3J9"/>
<name>A0A7J0H3J9_9ERIC</name>
<reference evidence="2 3" key="1">
    <citation type="submission" date="2019-07" db="EMBL/GenBank/DDBJ databases">
        <title>De Novo Assembly of kiwifruit Actinidia rufa.</title>
        <authorList>
            <person name="Sugita-Konishi S."/>
            <person name="Sato K."/>
            <person name="Mori E."/>
            <person name="Abe Y."/>
            <person name="Kisaki G."/>
            <person name="Hamano K."/>
            <person name="Suezawa K."/>
            <person name="Otani M."/>
            <person name="Fukuda T."/>
            <person name="Manabe T."/>
            <person name="Gomi K."/>
            <person name="Tabuchi M."/>
            <person name="Akimitsu K."/>
            <person name="Kataoka I."/>
        </authorList>
    </citation>
    <scope>NUCLEOTIDE SEQUENCE [LARGE SCALE GENOMIC DNA]</scope>
    <source>
        <strain evidence="3">cv. Fuchu</strain>
    </source>
</reference>
<proteinExistence type="predicted"/>
<evidence type="ECO:0000313" key="3">
    <source>
        <dbReference type="Proteomes" id="UP000585474"/>
    </source>
</evidence>
<feature type="region of interest" description="Disordered" evidence="1">
    <location>
        <begin position="191"/>
        <end position="228"/>
    </location>
</feature>
<dbReference type="EMBL" id="BJWL01000026">
    <property type="protein sequence ID" value="GFZ17571.1"/>
    <property type="molecule type" value="Genomic_DNA"/>
</dbReference>
<keyword evidence="3" id="KW-1185">Reference proteome</keyword>
<organism evidence="2 3">
    <name type="scientific">Actinidia rufa</name>
    <dbReference type="NCBI Taxonomy" id="165716"/>
    <lineage>
        <taxon>Eukaryota</taxon>
        <taxon>Viridiplantae</taxon>
        <taxon>Streptophyta</taxon>
        <taxon>Embryophyta</taxon>
        <taxon>Tracheophyta</taxon>
        <taxon>Spermatophyta</taxon>
        <taxon>Magnoliopsida</taxon>
        <taxon>eudicotyledons</taxon>
        <taxon>Gunneridae</taxon>
        <taxon>Pentapetalae</taxon>
        <taxon>asterids</taxon>
        <taxon>Ericales</taxon>
        <taxon>Actinidiaceae</taxon>
        <taxon>Actinidia</taxon>
    </lineage>
</organism>
<protein>
    <submittedName>
        <fullName evidence="2">Uncharacterized protein</fullName>
    </submittedName>
</protein>
<sequence>MTEIRAYSYSVLPCLYSPWTDSCTEGVLSGLTKAVTLFICAGHPSNFRCQVSRPQEILTVGCSPPNFDHNSLASSMKMTVLNFLYICAIVCYLDQAPAALWKIELILWRTITKLQRLTTNNPPPPVVPVPEEVHRSRRSRRSGNFHQKDGESLKDYIKHFNQAVLEVEDVSDKSKADKYIAIEELAEAKYRRRGRDDHKRNELDSRRADYKDELGSPERKYGDNRPTTGDIQVIHGSCDVMSSKVLTAIPTIAFPTEFFTINAIILVFADAPLLLAPVIKSKQMDLLLGDAKAAGFVSPVLPMSPSRHSPYKWEDSDVLLASLNELAMSVTSSIGDVEYLTYLRDPSL</sequence>
<dbReference type="Proteomes" id="UP000585474">
    <property type="component" value="Unassembled WGS sequence"/>
</dbReference>
<evidence type="ECO:0000313" key="2">
    <source>
        <dbReference type="EMBL" id="GFZ17571.1"/>
    </source>
</evidence>
<comment type="caution">
    <text evidence="2">The sequence shown here is derived from an EMBL/GenBank/DDBJ whole genome shotgun (WGS) entry which is preliminary data.</text>
</comment>
<feature type="region of interest" description="Disordered" evidence="1">
    <location>
        <begin position="119"/>
        <end position="148"/>
    </location>
</feature>
<accession>A0A7J0H3J9</accession>
<gene>
    <name evidence="2" type="ORF">Acr_26g0008410</name>
</gene>